<comment type="caution">
    <text evidence="3">The sequence shown here is derived from an EMBL/GenBank/DDBJ whole genome shotgun (WGS) entry which is preliminary data.</text>
</comment>
<keyword evidence="2" id="KW-1133">Transmembrane helix</keyword>
<sequence length="670" mass="74405">MLELGKNHPPDAMENLDIDGLDEFDDEDEELGWSLSYFVICILMPTFNGFMNGYSWSGYALHYTSMGWPLSRSGLSCFISFLIRPFFQQIQIRCGLWVIVPLSLCHLALAILGLIYTDKEWAVSLEMGSWIAFEAAITIEGLAFDVFGKSELLARQASSTLLAVFTFACALGVTIGGIIYDFAGWQGMSVFHVVCQASMVFLFTTQPSTRESFREFFSPESPDDNDELFQTVVPAPAKPALVAASRSNDGDLVVEEFAADLPGIAEDAEDARPGSGHSARSAQDEGEEGDLEPREGDPGQRRPRKSLQSRKSRRSVRSSKNRDSWHSGRVRASVASEASRLTRRTLVTEKSFRTSNTKGSKVTQGTFLSRVTALTNLKDSENFQHGFMANNALRPTVQTRAGTHGGDQDERDEEKTEQKRTSRSSNKGTKGIPKDLRIPAFLIVLCCFNNNFSYVFEFSTFAVYFKVYHGWNAAMWASFAQTAGDLTAAIMMKVLGAATDDDEEAGILRRLTKQPYSLSCLLFIWILCNLGMTSPWLPLAVTAQVIMGTVYVYTSKLTTDLNLFYSLGDQPLFLSLQVWCKNVEALGGCAASFLGPLLFEAVSPFFPFFVSATFSTVTFILFTSGFCQRLGFPPDVETAEAQRSRRLGLRRVSHWSVVSRKSHHNLEQVE</sequence>
<dbReference type="Proteomes" id="UP001642484">
    <property type="component" value="Unassembled WGS sequence"/>
</dbReference>
<feature type="compositionally biased region" description="Basic residues" evidence="1">
    <location>
        <begin position="301"/>
        <end position="319"/>
    </location>
</feature>
<feature type="transmembrane region" description="Helical" evidence="2">
    <location>
        <begin position="94"/>
        <end position="116"/>
    </location>
</feature>
<feature type="transmembrane region" description="Helical" evidence="2">
    <location>
        <begin position="605"/>
        <end position="622"/>
    </location>
</feature>
<accession>A0ABP0PMX8</accession>
<dbReference type="Gene3D" id="1.20.1720.10">
    <property type="entry name" value="Multidrug resistance protein D"/>
    <property type="match status" value="1"/>
</dbReference>
<evidence type="ECO:0000256" key="2">
    <source>
        <dbReference type="SAM" id="Phobius"/>
    </source>
</evidence>
<feature type="compositionally biased region" description="Basic and acidic residues" evidence="1">
    <location>
        <begin position="291"/>
        <end position="300"/>
    </location>
</feature>
<keyword evidence="2" id="KW-0812">Transmembrane</keyword>
<proteinExistence type="predicted"/>
<protein>
    <submittedName>
        <fullName evidence="3">Uncharacterized protein</fullName>
    </submittedName>
</protein>
<feature type="transmembrane region" description="Helical" evidence="2">
    <location>
        <begin position="160"/>
        <end position="179"/>
    </location>
</feature>
<keyword evidence="4" id="KW-1185">Reference proteome</keyword>
<gene>
    <name evidence="3" type="ORF">CCMP2556_LOCUS37892</name>
</gene>
<evidence type="ECO:0000313" key="3">
    <source>
        <dbReference type="EMBL" id="CAK9076882.1"/>
    </source>
</evidence>
<organism evidence="3 4">
    <name type="scientific">Durusdinium trenchii</name>
    <dbReference type="NCBI Taxonomy" id="1381693"/>
    <lineage>
        <taxon>Eukaryota</taxon>
        <taxon>Sar</taxon>
        <taxon>Alveolata</taxon>
        <taxon>Dinophyceae</taxon>
        <taxon>Suessiales</taxon>
        <taxon>Symbiodiniaceae</taxon>
        <taxon>Durusdinium</taxon>
    </lineage>
</organism>
<reference evidence="3 4" key="1">
    <citation type="submission" date="2024-02" db="EMBL/GenBank/DDBJ databases">
        <authorList>
            <person name="Chen Y."/>
            <person name="Shah S."/>
            <person name="Dougan E. K."/>
            <person name="Thang M."/>
            <person name="Chan C."/>
        </authorList>
    </citation>
    <scope>NUCLEOTIDE SEQUENCE [LARGE SCALE GENOMIC DNA]</scope>
</reference>
<dbReference type="SUPFAM" id="SSF103473">
    <property type="entry name" value="MFS general substrate transporter"/>
    <property type="match status" value="1"/>
</dbReference>
<evidence type="ECO:0000313" key="4">
    <source>
        <dbReference type="Proteomes" id="UP001642484"/>
    </source>
</evidence>
<dbReference type="InterPro" id="IPR036259">
    <property type="entry name" value="MFS_trans_sf"/>
</dbReference>
<feature type="region of interest" description="Disordered" evidence="1">
    <location>
        <begin position="388"/>
        <end position="431"/>
    </location>
</feature>
<dbReference type="EMBL" id="CAXAMN010023339">
    <property type="protein sequence ID" value="CAK9076882.1"/>
    <property type="molecule type" value="Genomic_DNA"/>
</dbReference>
<keyword evidence="2" id="KW-0472">Membrane</keyword>
<feature type="region of interest" description="Disordered" evidence="1">
    <location>
        <begin position="266"/>
        <end position="340"/>
    </location>
</feature>
<feature type="transmembrane region" description="Helical" evidence="2">
    <location>
        <begin position="31"/>
        <end position="50"/>
    </location>
</feature>
<name>A0ABP0PMX8_9DINO</name>
<evidence type="ECO:0000256" key="1">
    <source>
        <dbReference type="SAM" id="MobiDB-lite"/>
    </source>
</evidence>
<feature type="transmembrane region" description="Helical" evidence="2">
    <location>
        <begin position="128"/>
        <end position="148"/>
    </location>
</feature>